<dbReference type="InterPro" id="IPR052202">
    <property type="entry name" value="Yeast_MetPath_Reg"/>
</dbReference>
<feature type="transmembrane region" description="Helical" evidence="9">
    <location>
        <begin position="562"/>
        <end position="582"/>
    </location>
</feature>
<keyword evidence="4" id="KW-0805">Transcription regulation</keyword>
<dbReference type="RefSeq" id="XP_064770873.1">
    <property type="nucleotide sequence ID" value="XM_064912184.1"/>
</dbReference>
<dbReference type="InterPro" id="IPR007219">
    <property type="entry name" value="XnlR_reg_dom"/>
</dbReference>
<keyword evidence="6" id="KW-0804">Transcription</keyword>
<protein>
    <submittedName>
        <fullName evidence="11">Fungal-specific transcription factor domain-containing protein</fullName>
    </submittedName>
</protein>
<evidence type="ECO:0000256" key="4">
    <source>
        <dbReference type="ARBA" id="ARBA00023015"/>
    </source>
</evidence>
<dbReference type="PANTHER" id="PTHR47782:SF12">
    <property type="entry name" value="ZN(II)2CYS6 TRANSCRIPTION FACTOR (EUROFUNG)"/>
    <property type="match status" value="1"/>
</dbReference>
<keyword evidence="9" id="KW-0472">Membrane</keyword>
<dbReference type="SUPFAM" id="SSF57701">
    <property type="entry name" value="Zn2/Cys6 DNA-binding domain"/>
    <property type="match status" value="1"/>
</dbReference>
<sequence length="836" mass="93477">MSSVPDSALAGQTQQQLHAPAAAAPSSTHGTPTTTPSRPNPGRKHRPGLTRIQVACEYCRRRKQKCDGAVPACNTCVKTNKECVYPDRLTYRQYPRGYVENLEEKVRSLEAQLRASRERNRNESEGANSESPSVQSPPDDDAGTESLIADVGYLSLEGASERRYLGSSSGVHFARILQSTFKWSDSSRAQNSTLPFDGRVESVSYSSELPPAIDALPNRASAETLADSFFATRWPQHPFIHRPHFFVNQFENTFMMNDVKAPSSDTFITLMILAIGAIDMRKLKIRHQYEPLQYYQTAMEYHIDALIAGDDLQSIQGLILLTMFAINEPRSLNVWHVVGIMIRMCIDMGLHRQPSSSIPLYQREIRKRIFWCAYIFDRSVSLALGRPVTIADSDINVDLPLNLSDDDLLRISEEQQDWSPQAIQRRDSQLSIPSKPPSPLDMSAFLHIIRLRQLNAEIQLNFYPARPENIQSPAVAEEKRKSIRKSLEEWIRSAPVYTLQTQSTFQSTEWFQIAYHNSQILLHRPSPAIPTPTLDSMKTCYVSSVSLINAYVALYSQNRVTYTWVALLGLFMASVTMLYTLCSSAEIRAMTNSETVEQNIRSSISLFEAMSDMWPIANRCIFVIESLSPRTLAMFNQQLQQDQQQQHQQTASAPLSSSLPHQPLSDPIPSSAQSNMSVSPMGTAYAQEHIMAQSTVLPIDTHVYQAGSDGVGPIKEEPLMENPQMMNNWYGNDSVNVYKTNYDTGLVDNSVYVPTSGDINMAHDPLAHTDHYPDLAMHALYQTNPVPNAMAGRMPTTNNLPASQYGPMGFDGVLTDSNGNPVIDMGYLNSLFDIAS</sequence>
<evidence type="ECO:0000256" key="6">
    <source>
        <dbReference type="ARBA" id="ARBA00023163"/>
    </source>
</evidence>
<keyword evidence="7" id="KW-0539">Nucleus</keyword>
<dbReference type="CDD" id="cd12148">
    <property type="entry name" value="fungal_TF_MHR"/>
    <property type="match status" value="1"/>
</dbReference>
<evidence type="ECO:0000313" key="12">
    <source>
        <dbReference type="Proteomes" id="UP001498771"/>
    </source>
</evidence>
<proteinExistence type="predicted"/>
<feature type="region of interest" description="Disordered" evidence="8">
    <location>
        <begin position="638"/>
        <end position="678"/>
    </location>
</feature>
<keyword evidence="12" id="KW-1185">Reference proteome</keyword>
<dbReference type="Gene3D" id="4.10.240.10">
    <property type="entry name" value="Zn(2)-C6 fungal-type DNA-binding domain"/>
    <property type="match status" value="1"/>
</dbReference>
<dbReference type="PANTHER" id="PTHR47782">
    <property type="entry name" value="ZN(II)2CYS6 TRANSCRIPTION FACTOR (EUROFUNG)-RELATED"/>
    <property type="match status" value="1"/>
</dbReference>
<evidence type="ECO:0000259" key="10">
    <source>
        <dbReference type="PROSITE" id="PS50048"/>
    </source>
</evidence>
<dbReference type="Proteomes" id="UP001498771">
    <property type="component" value="Unassembled WGS sequence"/>
</dbReference>
<keyword evidence="9" id="KW-0812">Transmembrane</keyword>
<feature type="compositionally biased region" description="Polar residues" evidence="8">
    <location>
        <begin position="668"/>
        <end position="678"/>
    </location>
</feature>
<name>A0ABR1FDD5_9ASCO</name>
<dbReference type="Pfam" id="PF04082">
    <property type="entry name" value="Fungal_trans"/>
    <property type="match status" value="1"/>
</dbReference>
<dbReference type="EMBL" id="JBBJBU010000001">
    <property type="protein sequence ID" value="KAK7207840.1"/>
    <property type="molecule type" value="Genomic_DNA"/>
</dbReference>
<feature type="compositionally biased region" description="Low complexity" evidence="8">
    <location>
        <begin position="638"/>
        <end position="665"/>
    </location>
</feature>
<dbReference type="CDD" id="cd00067">
    <property type="entry name" value="GAL4"/>
    <property type="match status" value="1"/>
</dbReference>
<feature type="region of interest" description="Disordered" evidence="8">
    <location>
        <begin position="1"/>
        <end position="49"/>
    </location>
</feature>
<dbReference type="SMART" id="SM00906">
    <property type="entry name" value="Fungal_trans"/>
    <property type="match status" value="1"/>
</dbReference>
<feature type="compositionally biased region" description="Low complexity" evidence="8">
    <location>
        <begin position="19"/>
        <end position="37"/>
    </location>
</feature>
<keyword evidence="2" id="KW-0479">Metal-binding</keyword>
<organism evidence="11 12">
    <name type="scientific">Myxozyma melibiosi</name>
    <dbReference type="NCBI Taxonomy" id="54550"/>
    <lineage>
        <taxon>Eukaryota</taxon>
        <taxon>Fungi</taxon>
        <taxon>Dikarya</taxon>
        <taxon>Ascomycota</taxon>
        <taxon>Saccharomycotina</taxon>
        <taxon>Lipomycetes</taxon>
        <taxon>Lipomycetales</taxon>
        <taxon>Lipomycetaceae</taxon>
        <taxon>Myxozyma</taxon>
    </lineage>
</organism>
<evidence type="ECO:0000256" key="8">
    <source>
        <dbReference type="SAM" id="MobiDB-lite"/>
    </source>
</evidence>
<evidence type="ECO:0000256" key="7">
    <source>
        <dbReference type="ARBA" id="ARBA00023242"/>
    </source>
</evidence>
<dbReference type="PROSITE" id="PS00463">
    <property type="entry name" value="ZN2_CY6_FUNGAL_1"/>
    <property type="match status" value="1"/>
</dbReference>
<evidence type="ECO:0000256" key="9">
    <source>
        <dbReference type="SAM" id="Phobius"/>
    </source>
</evidence>
<gene>
    <name evidence="11" type="ORF">BZA70DRAFT_27564</name>
</gene>
<evidence type="ECO:0000313" key="11">
    <source>
        <dbReference type="EMBL" id="KAK7207840.1"/>
    </source>
</evidence>
<evidence type="ECO:0000256" key="5">
    <source>
        <dbReference type="ARBA" id="ARBA00023125"/>
    </source>
</evidence>
<feature type="compositionally biased region" description="Polar residues" evidence="8">
    <location>
        <begin position="1"/>
        <end position="17"/>
    </location>
</feature>
<dbReference type="Pfam" id="PF00172">
    <property type="entry name" value="Zn_clus"/>
    <property type="match status" value="1"/>
</dbReference>
<feature type="domain" description="Zn(2)-C6 fungal-type" evidence="10">
    <location>
        <begin position="55"/>
        <end position="85"/>
    </location>
</feature>
<reference evidence="11 12" key="1">
    <citation type="submission" date="2024-03" db="EMBL/GenBank/DDBJ databases">
        <title>Genome-scale model development and genomic sequencing of the oleaginous clade Lipomyces.</title>
        <authorList>
            <consortium name="Lawrence Berkeley National Laboratory"/>
            <person name="Czajka J.J."/>
            <person name="Han Y."/>
            <person name="Kim J."/>
            <person name="Mondo S.J."/>
            <person name="Hofstad B.A."/>
            <person name="Robles A."/>
            <person name="Haridas S."/>
            <person name="Riley R."/>
            <person name="LaButti K."/>
            <person name="Pangilinan J."/>
            <person name="Andreopoulos W."/>
            <person name="Lipzen A."/>
            <person name="Yan J."/>
            <person name="Wang M."/>
            <person name="Ng V."/>
            <person name="Grigoriev I.V."/>
            <person name="Spatafora J.W."/>
            <person name="Magnuson J.K."/>
            <person name="Baker S.E."/>
            <person name="Pomraning K.R."/>
        </authorList>
    </citation>
    <scope>NUCLEOTIDE SEQUENCE [LARGE SCALE GENOMIC DNA]</scope>
    <source>
        <strain evidence="11 12">Phaff 52-87</strain>
    </source>
</reference>
<evidence type="ECO:0000256" key="1">
    <source>
        <dbReference type="ARBA" id="ARBA00004123"/>
    </source>
</evidence>
<keyword evidence="3" id="KW-0862">Zinc</keyword>
<evidence type="ECO:0000256" key="2">
    <source>
        <dbReference type="ARBA" id="ARBA00022723"/>
    </source>
</evidence>
<comment type="caution">
    <text evidence="11">The sequence shown here is derived from an EMBL/GenBank/DDBJ whole genome shotgun (WGS) entry which is preliminary data.</text>
</comment>
<dbReference type="SMART" id="SM00066">
    <property type="entry name" value="GAL4"/>
    <property type="match status" value="1"/>
</dbReference>
<comment type="subcellular location">
    <subcellularLocation>
        <location evidence="1">Nucleus</location>
    </subcellularLocation>
</comment>
<evidence type="ECO:0000256" key="3">
    <source>
        <dbReference type="ARBA" id="ARBA00022833"/>
    </source>
</evidence>
<dbReference type="InterPro" id="IPR036864">
    <property type="entry name" value="Zn2-C6_fun-type_DNA-bd_sf"/>
</dbReference>
<keyword evidence="5" id="KW-0238">DNA-binding</keyword>
<dbReference type="PROSITE" id="PS50048">
    <property type="entry name" value="ZN2_CY6_FUNGAL_2"/>
    <property type="match status" value="1"/>
</dbReference>
<feature type="region of interest" description="Disordered" evidence="8">
    <location>
        <begin position="113"/>
        <end position="144"/>
    </location>
</feature>
<feature type="compositionally biased region" description="Basic and acidic residues" evidence="8">
    <location>
        <begin position="115"/>
        <end position="124"/>
    </location>
</feature>
<keyword evidence="9" id="KW-1133">Transmembrane helix</keyword>
<dbReference type="GeneID" id="90037696"/>
<accession>A0ABR1FDD5</accession>
<dbReference type="InterPro" id="IPR001138">
    <property type="entry name" value="Zn2Cys6_DnaBD"/>
</dbReference>